<keyword evidence="3" id="KW-0472">Membrane</keyword>
<protein>
    <submittedName>
        <fullName evidence="5">Sugar-binding protein</fullName>
    </submittedName>
</protein>
<feature type="region of interest" description="Disordered" evidence="2">
    <location>
        <begin position="1492"/>
        <end position="1512"/>
    </location>
</feature>
<keyword evidence="6" id="KW-1185">Reference proteome</keyword>
<evidence type="ECO:0000259" key="4">
    <source>
        <dbReference type="Pfam" id="PF25023"/>
    </source>
</evidence>
<dbReference type="PANTHER" id="PTHR32305">
    <property type="match status" value="1"/>
</dbReference>
<proteinExistence type="predicted"/>
<dbReference type="Pfam" id="PF25023">
    <property type="entry name" value="TEN_YD-shell"/>
    <property type="match status" value="1"/>
</dbReference>
<dbReference type="NCBIfam" id="TIGR03696">
    <property type="entry name" value="Rhs_assc_core"/>
    <property type="match status" value="1"/>
</dbReference>
<dbReference type="EMBL" id="LMXB01000055">
    <property type="protein sequence ID" value="KUO19161.1"/>
    <property type="molecule type" value="Genomic_DNA"/>
</dbReference>
<dbReference type="NCBIfam" id="TIGR01643">
    <property type="entry name" value="YD_repeat_2x"/>
    <property type="match status" value="1"/>
</dbReference>
<dbReference type="Proteomes" id="UP000053260">
    <property type="component" value="Unassembled WGS sequence"/>
</dbReference>
<feature type="transmembrane region" description="Helical" evidence="3">
    <location>
        <begin position="1943"/>
        <end position="1965"/>
    </location>
</feature>
<dbReference type="InterPro" id="IPR006530">
    <property type="entry name" value="YD"/>
</dbReference>
<reference evidence="5 6" key="1">
    <citation type="submission" date="2015-10" db="EMBL/GenBank/DDBJ databases">
        <title>Draft genome sequence of Streptomyces sp. RV15, isolated from a marine sponge.</title>
        <authorList>
            <person name="Ruckert C."/>
            <person name="Abdelmohsen U.R."/>
            <person name="Winkler A."/>
            <person name="Hentschel U."/>
            <person name="Kalinowski J."/>
            <person name="Kampfer P."/>
            <person name="Glaeser S."/>
        </authorList>
    </citation>
    <scope>NUCLEOTIDE SEQUENCE [LARGE SCALE GENOMIC DNA]</scope>
    <source>
        <strain evidence="5 6">RV15</strain>
    </source>
</reference>
<sequence length="2080" mass="220607">MTITLLDATSSGAASPTRAVSAPKKAAATQAADIPSARVAARLSGKRVEALSERTETSTTWVNKNGSLTTEVAAGPIRFERDGKWVDVDVQLRESGSGVEPVAHPEGLRLAGKTGTPAKSLKAARAAKATDLVTLGEGDQQITLQWKGGLPKPKLDGTRAEYVNAVPGADVVVEATRTGFEQFVEIKQRPDTGSYSYTLPLKAKGLKAKQLDDGNILFTDKKSKKRAVMPAPVMWDATVDKRSGEHTNRAKVGLKVVQKGSTVDLVVTPDAEFLADPDTQYPVTVDPSTSSLSSVFDTYVQQGETVDWSTDTELDLGNPGTTNSDGTPRTARSFISWNTTPIQDALVLDAKLSLWNFHSGNNTDCALYPWEVWSTGAASTSSRWTAQPSWTAKKATSTETRGNAACTTQPDGWINADVTTLVQEWASAKATRGHMGLRASSETVVAQWKRVNSANAASNPPKLVVNYNYRPRTGTKQEAGPPYFSYSGAYTVNTTTPTLRDTFVDADGDKVNGTFQIYDNATNTQVGDVIVSKYVPSGQVASITVPSGVLTNGKTYKFRTSPYDGTHYNNGWSAWKTFTVDTATPSAPTGITSSDYPSNAWVKGAGQTGTFSVTPNGTDHNWLEWSLDGVTWTKVATGGSTAAKAISIAPPEDGTHILQVRQVDKADNKSEAIEYTFHAGPGGFVRPDDGERTARRLPLVAEADGSKYNEVSFSWRRSEADPWVKIPAGDVTAGGTPLTAWPVPLVNGKNAALVWNATDTVNPDGTVEIKADFTGPNSASGSTQRIDVIVDRTATGAAADEVGPGELNLLTGDYTLSAEDVSALGLSVSRTASSRIPDKGAQQDGQATIFGKEWVSGAVAEATESDYSHIRRISDTAVAVVDAEGTETHFTANAAQTGWVPETGSEYLTLAGNVTGSFTLSDTDGTVTEFTKPDAASATWQVSSTLMDGLTNSTTTVVSETVTVAGEELARPKRIIAPTSAASAAACTATPSTKGCRALEFVYATSTTATTTAFGDFAGQVKEIRLWSTEPGATSATAKAVQTYAYDTVGRLRQAWNPQISPELKTEYAYDTAGRVTGLTSAGELPWTFTYGKVGNAATAGEGMLLKLSRSGLQQGTKDVESGTASTSVVYDVPLTGTAAPYAMGAADVKTWGQLDAPTDATAVFPADVVPASHDGSALTTAGYARAAITYMGVSGHEVNTATPGGYIDTTEYDRFGNTVRELSAGNRAVALGVSAADRAVQEDLGIGSLSAAERANLLAATTVYNETGTRELEKLGPLRRIDLTADLKSGTTTLVPAGTPVTARSWVVNEYDTGRPTDGTAAVRDQLTKSTIGAQVREHPTVHGETKVSEVSYDWARGLPTQTVQDPGGLAITTKTEYDAQGRVTKQLRPGATGTDAATRVTTYWSATGTGTCQGRPEWADLVCSSGPVGAITGGGSNPSQMPTTTTEYNWWGRSATVRDTANGSTRTTTIQYDAAGRPDKTAITGGIGQAVPESTTEYDPATGQPVKLTSPTGGTITKAFDKLGRLVSYTDADGGITTTEYDLLDRPVRTSDNSPSTVTYTYDHAVEPRGLATKATDSIAGVFQATYDADGSVTSQKLPGGYTLQHTEDTTGAPVRRTYTRDSDGVSVMIDTVTRSVLGQAVTHAGWSHQSYAYDKVGRLTTVDDTTSTVCTRRTYAFDNRSNRTSLTTAASAPGLDCPTTGGTASNHTYDSADRIVDTGYTYDAFGRATATPGSSTIAYYANDLAYQQTDNGKRQTWQLDARLRFRSWKTETGSGSTWTQTASKVNHYDSDGSVPRWIIEDTATGALTRNVTGLDGSLAATTTKTGGTVLQLTNIHGDVSLVLPLDTSVAPTVLDTDEYGNSKVGQTAARYDWLGSQGVSKDVLGGLLVTGVRVYNPATGLFLSPDPVVGGNANAYGYPTDPINYMDADGRWAIVVAPGYWLAVGTAVAIAYIILLATAYICQALGCTISMPGPDVPLPNPRSKSAKKYKNSKYIGYMIYYKGKVWKYGISRVGKSRPASQISSCNRYYRVSSGCRYTVLRSNMKGWFYARSWEAAMILQYVARHRHCPPGQAKSCR</sequence>
<dbReference type="InterPro" id="IPR056823">
    <property type="entry name" value="TEN-like_YD-shell"/>
</dbReference>
<evidence type="ECO:0000256" key="3">
    <source>
        <dbReference type="SAM" id="Phobius"/>
    </source>
</evidence>
<dbReference type="Gene3D" id="2.180.10.10">
    <property type="entry name" value="RHS repeat-associated core"/>
    <property type="match status" value="2"/>
</dbReference>
<dbReference type="OrthoDB" id="5994822at2"/>
<dbReference type="RefSeq" id="WP_067024243.1">
    <property type="nucleotide sequence ID" value="NZ_KQ949087.1"/>
</dbReference>
<dbReference type="PANTHER" id="PTHR32305:SF15">
    <property type="entry name" value="PROTEIN RHSA-RELATED"/>
    <property type="match status" value="1"/>
</dbReference>
<dbReference type="STRING" id="909626.AQJ91_21740"/>
<name>A0A124IES3_9ACTN</name>
<accession>A0A124IES3</accession>
<comment type="caution">
    <text evidence="5">The sequence shown here is derived from an EMBL/GenBank/DDBJ whole genome shotgun (WGS) entry which is preliminary data.</text>
</comment>
<dbReference type="NCBIfam" id="NF033679">
    <property type="entry name" value="DNRLRE_dom"/>
    <property type="match status" value="1"/>
</dbReference>
<organism evidence="5 6">
    <name type="scientific">Streptomyces dysideae</name>
    <dbReference type="NCBI Taxonomy" id="909626"/>
    <lineage>
        <taxon>Bacteria</taxon>
        <taxon>Bacillati</taxon>
        <taxon>Actinomycetota</taxon>
        <taxon>Actinomycetes</taxon>
        <taxon>Kitasatosporales</taxon>
        <taxon>Streptomycetaceae</taxon>
        <taxon>Streptomyces</taxon>
    </lineage>
</organism>
<keyword evidence="3" id="KW-0812">Transmembrane</keyword>
<evidence type="ECO:0000313" key="6">
    <source>
        <dbReference type="Proteomes" id="UP000053260"/>
    </source>
</evidence>
<feature type="region of interest" description="Disordered" evidence="2">
    <location>
        <begin position="1690"/>
        <end position="1709"/>
    </location>
</feature>
<keyword evidence="3" id="KW-1133">Transmembrane helix</keyword>
<evidence type="ECO:0000313" key="5">
    <source>
        <dbReference type="EMBL" id="KUO19161.1"/>
    </source>
</evidence>
<keyword evidence="1" id="KW-0677">Repeat</keyword>
<gene>
    <name evidence="5" type="ORF">AQJ91_21740</name>
</gene>
<evidence type="ECO:0000256" key="1">
    <source>
        <dbReference type="ARBA" id="ARBA00022737"/>
    </source>
</evidence>
<feature type="domain" description="Teneurin-like YD-shell" evidence="4">
    <location>
        <begin position="1447"/>
        <end position="1751"/>
    </location>
</feature>
<feature type="region of interest" description="Disordered" evidence="2">
    <location>
        <begin position="310"/>
        <end position="329"/>
    </location>
</feature>
<dbReference type="InterPro" id="IPR050708">
    <property type="entry name" value="T6SS_VgrG/RHS"/>
</dbReference>
<dbReference type="InterPro" id="IPR022385">
    <property type="entry name" value="Rhs_assc_core"/>
</dbReference>
<evidence type="ECO:0000256" key="2">
    <source>
        <dbReference type="SAM" id="MobiDB-lite"/>
    </source>
</evidence>